<feature type="domain" description="EGF-like" evidence="4">
    <location>
        <begin position="197"/>
        <end position="231"/>
    </location>
</feature>
<dbReference type="EMBL" id="GEEE01000942">
    <property type="protein sequence ID" value="JAP62283.1"/>
    <property type="molecule type" value="Transcribed_RNA"/>
</dbReference>
<sequence length="405" mass="45101">MKDLLATSVILTLLINPSGDVNAQVIEGSIAEMTVMLKDYHNPADQLITGNKCDFNVFYASDYCDPRFLIEVGSIRTGPNNISEYRTLATKFSPKYKNAKSIHSVFFFKQLLDTFPERLRFNITIVDVDSGNSYQKIQEFIHELRPEADVTYAERLRRTAAVTLEVKITCGPRLYGSRCDRLCIPLEGVWECDPTTGERRCLIACENGKCAPDKAGVICVCEEGWQGPYCNVSNNMTTFALENATTMYLDDAIQGNTLSVFTIVLLSVGIPLTLILISVTIGLSCCFSTRQAKRRNSPSVLPAKDNPHYIESPPIFGQVMTQNNTTNWEPLPMRTTNSSAPVLSMTAEGSWNFISPGSQMRPSVLFRPNHTPSTVQPFNCDSVYEDVKDGDDGYEPINQSSTFEK</sequence>
<proteinExistence type="predicted"/>
<dbReference type="InterPro" id="IPR000742">
    <property type="entry name" value="EGF"/>
</dbReference>
<keyword evidence="1" id="KW-0245">EGF-like domain</keyword>
<protein>
    <recommendedName>
        <fullName evidence="4">EGF-like domain-containing protein</fullName>
    </recommendedName>
</protein>
<keyword evidence="2" id="KW-0472">Membrane</keyword>
<organism evidence="5">
    <name type="scientific">Schistocephalus solidus</name>
    <name type="common">Tapeworm</name>
    <dbReference type="NCBI Taxonomy" id="70667"/>
    <lineage>
        <taxon>Eukaryota</taxon>
        <taxon>Metazoa</taxon>
        <taxon>Spiralia</taxon>
        <taxon>Lophotrochozoa</taxon>
        <taxon>Platyhelminthes</taxon>
        <taxon>Cestoda</taxon>
        <taxon>Eucestoda</taxon>
        <taxon>Diphyllobothriidea</taxon>
        <taxon>Diphyllobothriidae</taxon>
        <taxon>Schistocephalus</taxon>
    </lineage>
</organism>
<evidence type="ECO:0000256" key="3">
    <source>
        <dbReference type="SAM" id="SignalP"/>
    </source>
</evidence>
<name>A0A0V0J936_SCHSO</name>
<dbReference type="Gene3D" id="2.10.25.10">
    <property type="entry name" value="Laminin"/>
    <property type="match status" value="1"/>
</dbReference>
<feature type="transmembrane region" description="Helical" evidence="2">
    <location>
        <begin position="260"/>
        <end position="287"/>
    </location>
</feature>
<dbReference type="PROSITE" id="PS00022">
    <property type="entry name" value="EGF_1"/>
    <property type="match status" value="1"/>
</dbReference>
<feature type="signal peptide" evidence="3">
    <location>
        <begin position="1"/>
        <end position="23"/>
    </location>
</feature>
<feature type="disulfide bond" evidence="1">
    <location>
        <begin position="221"/>
        <end position="230"/>
    </location>
</feature>
<keyword evidence="2" id="KW-1133">Transmembrane helix</keyword>
<dbReference type="PROSITE" id="PS50026">
    <property type="entry name" value="EGF_3"/>
    <property type="match status" value="1"/>
</dbReference>
<keyword evidence="2" id="KW-0812">Transmembrane</keyword>
<dbReference type="PROSITE" id="PS01186">
    <property type="entry name" value="EGF_2"/>
    <property type="match status" value="1"/>
</dbReference>
<evidence type="ECO:0000256" key="1">
    <source>
        <dbReference type="PROSITE-ProRule" id="PRU00076"/>
    </source>
</evidence>
<keyword evidence="3" id="KW-0732">Signal</keyword>
<evidence type="ECO:0000259" key="4">
    <source>
        <dbReference type="PROSITE" id="PS50026"/>
    </source>
</evidence>
<keyword evidence="1" id="KW-1015">Disulfide bond</keyword>
<evidence type="ECO:0000313" key="5">
    <source>
        <dbReference type="EMBL" id="JAP62283.1"/>
    </source>
</evidence>
<evidence type="ECO:0000256" key="2">
    <source>
        <dbReference type="SAM" id="Phobius"/>
    </source>
</evidence>
<comment type="caution">
    <text evidence="1">Lacks conserved residue(s) required for the propagation of feature annotation.</text>
</comment>
<dbReference type="AlphaFoldDB" id="A0A0V0J936"/>
<feature type="chain" id="PRO_5006866775" description="EGF-like domain-containing protein" evidence="3">
    <location>
        <begin position="24"/>
        <end position="405"/>
    </location>
</feature>
<reference evidence="5" key="1">
    <citation type="submission" date="2016-01" db="EMBL/GenBank/DDBJ databases">
        <title>Reference transcriptome for the parasite Schistocephalus solidus: insights into the molecular evolution of parasitism.</title>
        <authorList>
            <person name="Hebert F.O."/>
            <person name="Grambauer S."/>
            <person name="Barber I."/>
            <person name="Landry C.R."/>
            <person name="Aubin-Horth N."/>
        </authorList>
    </citation>
    <scope>NUCLEOTIDE SEQUENCE</scope>
</reference>
<gene>
    <name evidence="5" type="ORF">TR158110</name>
</gene>
<accession>A0A0V0J936</accession>